<feature type="region of interest" description="Disordered" evidence="1">
    <location>
        <begin position="1"/>
        <end position="46"/>
    </location>
</feature>
<feature type="compositionally biased region" description="Basic and acidic residues" evidence="1">
    <location>
        <begin position="21"/>
        <end position="36"/>
    </location>
</feature>
<evidence type="ECO:0000313" key="3">
    <source>
        <dbReference type="Proteomes" id="UP001500635"/>
    </source>
</evidence>
<keyword evidence="3" id="KW-1185">Reference proteome</keyword>
<comment type="caution">
    <text evidence="2">The sequence shown here is derived from an EMBL/GenBank/DDBJ whole genome shotgun (WGS) entry which is preliminary data.</text>
</comment>
<sequence length="69" mass="7065">MAAASAAGDGAPHRRKQRIPPGDRSRAAAKVLRETNSHTPSTPTAAASDAVIIDLAAYEAAAQNRNTLG</sequence>
<gene>
    <name evidence="2" type="ORF">GCM10023147_42560</name>
</gene>
<feature type="compositionally biased region" description="Low complexity" evidence="1">
    <location>
        <begin position="1"/>
        <end position="10"/>
    </location>
</feature>
<proteinExistence type="predicted"/>
<dbReference type="EMBL" id="BAABFR010000095">
    <property type="protein sequence ID" value="GAA4402227.1"/>
    <property type="molecule type" value="Genomic_DNA"/>
</dbReference>
<dbReference type="Proteomes" id="UP001500635">
    <property type="component" value="Unassembled WGS sequence"/>
</dbReference>
<name>A0ABP8K8U9_9ACTN</name>
<reference evidence="3" key="1">
    <citation type="journal article" date="2019" name="Int. J. Syst. Evol. Microbiol.">
        <title>The Global Catalogue of Microorganisms (GCM) 10K type strain sequencing project: providing services to taxonomists for standard genome sequencing and annotation.</title>
        <authorList>
            <consortium name="The Broad Institute Genomics Platform"/>
            <consortium name="The Broad Institute Genome Sequencing Center for Infectious Disease"/>
            <person name="Wu L."/>
            <person name="Ma J."/>
        </authorList>
    </citation>
    <scope>NUCLEOTIDE SEQUENCE [LARGE SCALE GENOMIC DNA]</scope>
    <source>
        <strain evidence="3">JCM 17688</strain>
    </source>
</reference>
<evidence type="ECO:0000313" key="2">
    <source>
        <dbReference type="EMBL" id="GAA4402227.1"/>
    </source>
</evidence>
<evidence type="ECO:0000256" key="1">
    <source>
        <dbReference type="SAM" id="MobiDB-lite"/>
    </source>
</evidence>
<organism evidence="2 3">
    <name type="scientific">Tsukamurella soli</name>
    <dbReference type="NCBI Taxonomy" id="644556"/>
    <lineage>
        <taxon>Bacteria</taxon>
        <taxon>Bacillati</taxon>
        <taxon>Actinomycetota</taxon>
        <taxon>Actinomycetes</taxon>
        <taxon>Mycobacteriales</taxon>
        <taxon>Tsukamurellaceae</taxon>
        <taxon>Tsukamurella</taxon>
    </lineage>
</organism>
<protein>
    <submittedName>
        <fullName evidence="2">Uncharacterized protein</fullName>
    </submittedName>
</protein>
<accession>A0ABP8K8U9</accession>